<feature type="non-terminal residue" evidence="1">
    <location>
        <position position="1"/>
    </location>
</feature>
<reference evidence="1" key="1">
    <citation type="submission" date="2018-05" db="EMBL/GenBank/DDBJ databases">
        <authorList>
            <person name="Lanie J.A."/>
            <person name="Ng W.-L."/>
            <person name="Kazmierczak K.M."/>
            <person name="Andrzejewski T.M."/>
            <person name="Davidsen T.M."/>
            <person name="Wayne K.J."/>
            <person name="Tettelin H."/>
            <person name="Glass J.I."/>
            <person name="Rusch D."/>
            <person name="Podicherti R."/>
            <person name="Tsui H.-C.T."/>
            <person name="Winkler M.E."/>
        </authorList>
    </citation>
    <scope>NUCLEOTIDE SEQUENCE</scope>
</reference>
<dbReference type="AlphaFoldDB" id="A0A383C9G5"/>
<organism evidence="1">
    <name type="scientific">marine metagenome</name>
    <dbReference type="NCBI Taxonomy" id="408172"/>
    <lineage>
        <taxon>unclassified sequences</taxon>
        <taxon>metagenomes</taxon>
        <taxon>ecological metagenomes</taxon>
    </lineage>
</organism>
<proteinExistence type="predicted"/>
<evidence type="ECO:0000313" key="1">
    <source>
        <dbReference type="EMBL" id="SVE28690.1"/>
    </source>
</evidence>
<name>A0A383C9G5_9ZZZZ</name>
<accession>A0A383C9G5</accession>
<gene>
    <name evidence="1" type="ORF">METZ01_LOCUS481544</name>
</gene>
<feature type="non-terminal residue" evidence="1">
    <location>
        <position position="242"/>
    </location>
</feature>
<dbReference type="EMBL" id="UINC01206861">
    <property type="protein sequence ID" value="SVE28690.1"/>
    <property type="molecule type" value="Genomic_DNA"/>
</dbReference>
<sequence length="242" mass="26796">VDYGGTPELITMEEAFESGALGLDYFSWRDVMEVGNDGGYIKNTSTYSVKNPFIHHFPDGNATIARMLVKKMIPDVGEGENVEEIVLSKFKYAELDKPSNSVRVRLNSTVVNVQHGGDPYSSSDVFINYISDNKSYQVKGKGVVMACYNMMIPHIVSDLPKEQDAALRRLSKIPLQFTTVGLKNWRAMKEMGIGMAMSPGNIHQAVGMDFPISMGGYEYTKTPDDPCILHMRCCFLGETVGA</sequence>
<protein>
    <submittedName>
        <fullName evidence="1">Uncharacterized protein</fullName>
    </submittedName>
</protein>